<name>A0ABY8QCT3_9RHOB</name>
<feature type="chain" id="PRO_5047470531" evidence="8">
    <location>
        <begin position="24"/>
        <end position="125"/>
    </location>
</feature>
<evidence type="ECO:0000256" key="1">
    <source>
        <dbReference type="ARBA" id="ARBA00001926"/>
    </source>
</evidence>
<dbReference type="InterPro" id="IPR012286">
    <property type="entry name" value="Tetrahaem_cytochrome"/>
</dbReference>
<evidence type="ECO:0000256" key="6">
    <source>
        <dbReference type="ARBA" id="ARBA00022982"/>
    </source>
</evidence>
<dbReference type="InterPro" id="IPR036280">
    <property type="entry name" value="Multihaem_cyt_sf"/>
</dbReference>
<keyword evidence="4" id="KW-0349">Heme</keyword>
<comment type="subcellular location">
    <subcellularLocation>
        <location evidence="2">Cell envelope</location>
    </subcellularLocation>
</comment>
<accession>A0ABY8QCT3</accession>
<feature type="domain" description="Tetrahaem cytochrome" evidence="9">
    <location>
        <begin position="29"/>
        <end position="110"/>
    </location>
</feature>
<comment type="cofactor">
    <cofactor evidence="1">
        <name>heme c</name>
        <dbReference type="ChEBI" id="CHEBI:61717"/>
    </cofactor>
</comment>
<organism evidence="10 11">
    <name type="scientific">Tropicibacter oceani</name>
    <dbReference type="NCBI Taxonomy" id="3058420"/>
    <lineage>
        <taxon>Bacteria</taxon>
        <taxon>Pseudomonadati</taxon>
        <taxon>Pseudomonadota</taxon>
        <taxon>Alphaproteobacteria</taxon>
        <taxon>Rhodobacterales</taxon>
        <taxon>Roseobacteraceae</taxon>
        <taxon>Tropicibacter</taxon>
    </lineage>
</organism>
<evidence type="ECO:0000256" key="5">
    <source>
        <dbReference type="ARBA" id="ARBA00022723"/>
    </source>
</evidence>
<evidence type="ECO:0000313" key="11">
    <source>
        <dbReference type="Proteomes" id="UP001241605"/>
    </source>
</evidence>
<feature type="signal peptide" evidence="8">
    <location>
        <begin position="1"/>
        <end position="23"/>
    </location>
</feature>
<evidence type="ECO:0000256" key="4">
    <source>
        <dbReference type="ARBA" id="ARBA00022617"/>
    </source>
</evidence>
<keyword evidence="7" id="KW-0408">Iron</keyword>
<dbReference type="Proteomes" id="UP001241605">
    <property type="component" value="Chromosome"/>
</dbReference>
<keyword evidence="5" id="KW-0479">Metal-binding</keyword>
<evidence type="ECO:0000256" key="7">
    <source>
        <dbReference type="ARBA" id="ARBA00023004"/>
    </source>
</evidence>
<dbReference type="RefSeq" id="WP_282299069.1">
    <property type="nucleotide sequence ID" value="NZ_CP124616.1"/>
</dbReference>
<proteinExistence type="predicted"/>
<dbReference type="SUPFAM" id="SSF48695">
    <property type="entry name" value="Multiheme cytochromes"/>
    <property type="match status" value="1"/>
</dbReference>
<dbReference type="EMBL" id="CP124616">
    <property type="protein sequence ID" value="WGW02435.1"/>
    <property type="molecule type" value="Genomic_DNA"/>
</dbReference>
<keyword evidence="11" id="KW-1185">Reference proteome</keyword>
<sequence length="125" mass="13414">MRHWRAFTAPAIIALALATTAQAQGLHDVHKDMGLPCTTCHTDPADPTKAPEDSQCIACHGTMIEPLAEGEEASLPDPHRSPHLGPQELPECTACHSVHAASEPTCVMCHRSFDFDMNSFGDAAE</sequence>
<dbReference type="Gene3D" id="1.10.1130.10">
    <property type="entry name" value="Flavocytochrome C3, Chain A"/>
    <property type="match status" value="1"/>
</dbReference>
<keyword evidence="3" id="KW-0813">Transport</keyword>
<evidence type="ECO:0000256" key="3">
    <source>
        <dbReference type="ARBA" id="ARBA00022448"/>
    </source>
</evidence>
<keyword evidence="8" id="KW-0732">Signal</keyword>
<protein>
    <submittedName>
        <fullName evidence="10">Cytochrome c3 family protein</fullName>
    </submittedName>
</protein>
<dbReference type="Pfam" id="PF14537">
    <property type="entry name" value="Cytochrom_c3_2"/>
    <property type="match status" value="1"/>
</dbReference>
<evidence type="ECO:0000256" key="8">
    <source>
        <dbReference type="SAM" id="SignalP"/>
    </source>
</evidence>
<keyword evidence="6" id="KW-0249">Electron transport</keyword>
<evidence type="ECO:0000259" key="9">
    <source>
        <dbReference type="Pfam" id="PF14537"/>
    </source>
</evidence>
<evidence type="ECO:0000256" key="2">
    <source>
        <dbReference type="ARBA" id="ARBA00004196"/>
    </source>
</evidence>
<reference evidence="10 11" key="1">
    <citation type="submission" date="2023-05" db="EMBL/GenBank/DDBJ databases">
        <title>YMD87, complete Genome.</title>
        <authorList>
            <person name="Zhang J."/>
            <person name="Xu X."/>
        </authorList>
    </citation>
    <scope>NUCLEOTIDE SEQUENCE [LARGE SCALE GENOMIC DNA]</scope>
    <source>
        <strain evidence="10 11">YMD87</strain>
    </source>
</reference>
<evidence type="ECO:0000313" key="10">
    <source>
        <dbReference type="EMBL" id="WGW02435.1"/>
    </source>
</evidence>
<gene>
    <name evidence="10" type="ORF">QF118_10795</name>
</gene>